<organism evidence="10 11">
    <name type="scientific">Secundilactobacillus collinoides DSM 20515 = JCM 1123</name>
    <dbReference type="NCBI Taxonomy" id="1423733"/>
    <lineage>
        <taxon>Bacteria</taxon>
        <taxon>Bacillati</taxon>
        <taxon>Bacillota</taxon>
        <taxon>Bacilli</taxon>
        <taxon>Lactobacillales</taxon>
        <taxon>Lactobacillaceae</taxon>
        <taxon>Secundilactobacillus</taxon>
    </lineage>
</organism>
<evidence type="ECO:0000256" key="1">
    <source>
        <dbReference type="ARBA" id="ARBA00001917"/>
    </source>
</evidence>
<dbReference type="Pfam" id="PF00890">
    <property type="entry name" value="FAD_binding_2"/>
    <property type="match status" value="1"/>
</dbReference>
<protein>
    <recommendedName>
        <fullName evidence="4">Urocanate reductase</fullName>
        <ecNumber evidence="3">1.3.99.33</ecNumber>
    </recommendedName>
</protein>
<evidence type="ECO:0000256" key="4">
    <source>
        <dbReference type="ARBA" id="ARBA00015872"/>
    </source>
</evidence>
<dbReference type="InterPro" id="IPR027477">
    <property type="entry name" value="Succ_DH/fumarate_Rdtase_cat_sf"/>
</dbReference>
<dbReference type="SUPFAM" id="SSF51905">
    <property type="entry name" value="FAD/NAD(P)-binding domain"/>
    <property type="match status" value="1"/>
</dbReference>
<dbReference type="AlphaFoldDB" id="A0A0R2B3F1"/>
<gene>
    <name evidence="10" type="ORF">FC82_GL000768</name>
</gene>
<dbReference type="STRING" id="33960.TY91_11110"/>
<dbReference type="InterPro" id="IPR050315">
    <property type="entry name" value="FAD-oxidoreductase_2"/>
</dbReference>
<keyword evidence="7" id="KW-0560">Oxidoreductase</keyword>
<comment type="caution">
    <text evidence="10">The sequence shown here is derived from an EMBL/GenBank/DDBJ whole genome shotgun (WGS) entry which is preliminary data.</text>
</comment>
<dbReference type="GO" id="GO:0008202">
    <property type="term" value="P:steroid metabolic process"/>
    <property type="evidence" value="ECO:0007669"/>
    <property type="project" value="UniProtKB-ARBA"/>
</dbReference>
<dbReference type="Gene3D" id="3.90.700.10">
    <property type="entry name" value="Succinate dehydrogenase/fumarate reductase flavoprotein, catalytic domain"/>
    <property type="match status" value="1"/>
</dbReference>
<comment type="cofactor">
    <cofactor evidence="1">
        <name>FMN</name>
        <dbReference type="ChEBI" id="CHEBI:58210"/>
    </cofactor>
</comment>
<dbReference type="PATRIC" id="fig|1423733.4.peg.800"/>
<dbReference type="SUPFAM" id="SSF56425">
    <property type="entry name" value="Succinate dehydrogenase/fumarate reductase flavoprotein, catalytic domain"/>
    <property type="match status" value="1"/>
</dbReference>
<evidence type="ECO:0000313" key="10">
    <source>
        <dbReference type="EMBL" id="KRM74094.1"/>
    </source>
</evidence>
<dbReference type="GO" id="GO:0033765">
    <property type="term" value="F:steroid dehydrogenase activity, acting on the CH-CH group of donors"/>
    <property type="evidence" value="ECO:0007669"/>
    <property type="project" value="UniProtKB-ARBA"/>
</dbReference>
<comment type="cofactor">
    <cofactor evidence="2">
        <name>FAD</name>
        <dbReference type="ChEBI" id="CHEBI:57692"/>
    </cofactor>
</comment>
<evidence type="ECO:0000256" key="6">
    <source>
        <dbReference type="ARBA" id="ARBA00022827"/>
    </source>
</evidence>
<accession>A0A0R2B3F1</accession>
<reference evidence="10 11" key="1">
    <citation type="journal article" date="2015" name="Genome Announc.">
        <title>Expanding the biotechnology potential of lactobacilli through comparative genomics of 213 strains and associated genera.</title>
        <authorList>
            <person name="Sun Z."/>
            <person name="Harris H.M."/>
            <person name="McCann A."/>
            <person name="Guo C."/>
            <person name="Argimon S."/>
            <person name="Zhang W."/>
            <person name="Yang X."/>
            <person name="Jeffery I.B."/>
            <person name="Cooney J.C."/>
            <person name="Kagawa T.F."/>
            <person name="Liu W."/>
            <person name="Song Y."/>
            <person name="Salvetti E."/>
            <person name="Wrobel A."/>
            <person name="Rasinkangas P."/>
            <person name="Parkhill J."/>
            <person name="Rea M.C."/>
            <person name="O'Sullivan O."/>
            <person name="Ritari J."/>
            <person name="Douillard F.P."/>
            <person name="Paul Ross R."/>
            <person name="Yang R."/>
            <person name="Briner A.E."/>
            <person name="Felis G.E."/>
            <person name="de Vos W.M."/>
            <person name="Barrangou R."/>
            <person name="Klaenhammer T.R."/>
            <person name="Caufield P.W."/>
            <person name="Cui Y."/>
            <person name="Zhang H."/>
            <person name="O'Toole P.W."/>
        </authorList>
    </citation>
    <scope>NUCLEOTIDE SEQUENCE [LARGE SCALE GENOMIC DNA]</scope>
    <source>
        <strain evidence="10 11">DSM 20515</strain>
    </source>
</reference>
<dbReference type="Pfam" id="PF04205">
    <property type="entry name" value="FMN_bind"/>
    <property type="match status" value="1"/>
</dbReference>
<name>A0A0R2B3F1_SECCO</name>
<keyword evidence="5" id="KW-0285">Flavoprotein</keyword>
<dbReference type="Proteomes" id="UP000051845">
    <property type="component" value="Unassembled WGS sequence"/>
</dbReference>
<dbReference type="SMART" id="SM00900">
    <property type="entry name" value="FMN_bind"/>
    <property type="match status" value="1"/>
</dbReference>
<comment type="catalytic activity">
    <reaction evidence="8">
        <text>dihydrourocanate + A = urocanate + AH2</text>
        <dbReference type="Rhea" id="RHEA:36059"/>
        <dbReference type="ChEBI" id="CHEBI:13193"/>
        <dbReference type="ChEBI" id="CHEBI:17499"/>
        <dbReference type="ChEBI" id="CHEBI:27247"/>
        <dbReference type="ChEBI" id="CHEBI:72991"/>
        <dbReference type="EC" id="1.3.99.33"/>
    </reaction>
</comment>
<keyword evidence="6" id="KW-0274">FAD</keyword>
<dbReference type="GO" id="GO:0016020">
    <property type="term" value="C:membrane"/>
    <property type="evidence" value="ECO:0007669"/>
    <property type="project" value="InterPro"/>
</dbReference>
<evidence type="ECO:0000313" key="11">
    <source>
        <dbReference type="Proteomes" id="UP000051845"/>
    </source>
</evidence>
<evidence type="ECO:0000256" key="5">
    <source>
        <dbReference type="ARBA" id="ARBA00022630"/>
    </source>
</evidence>
<dbReference type="Gene3D" id="3.90.1010.20">
    <property type="match status" value="1"/>
</dbReference>
<dbReference type="InterPro" id="IPR036188">
    <property type="entry name" value="FAD/NAD-bd_sf"/>
</dbReference>
<proteinExistence type="predicted"/>
<dbReference type="PANTHER" id="PTHR43400">
    <property type="entry name" value="FUMARATE REDUCTASE"/>
    <property type="match status" value="1"/>
</dbReference>
<feature type="domain" description="FMN-binding" evidence="9">
    <location>
        <begin position="537"/>
        <end position="611"/>
    </location>
</feature>
<evidence type="ECO:0000256" key="2">
    <source>
        <dbReference type="ARBA" id="ARBA00001974"/>
    </source>
</evidence>
<evidence type="ECO:0000256" key="7">
    <source>
        <dbReference type="ARBA" id="ARBA00023002"/>
    </source>
</evidence>
<evidence type="ECO:0000259" key="9">
    <source>
        <dbReference type="SMART" id="SM00900"/>
    </source>
</evidence>
<sequence length="612" mass="67549">MKYFTKRIVIGGIKMTTQTDINWNATYDTLVIGFGGAGATAARFAADNGAHVLLVDAAPLGHEGGNTRYAAQLLNSGEDYNKLLSYYQALYAPKIYDKEMLTTYVHGMHDLPNYLKDYLEVDPVSAKYDLKIHSYALPEYPEFPGSDTLDFTLVHKGLFDASLWKVLREQVTKRADKIDIWLESSATHLIQDPETHKILGAQIERKGKLVNIQVRNGVVLATGGFENNKEMLQNYLGVTHLTPLGSLYNHGDGVRMGIEVGAKLWHMTNYEAIGILNGMVFKVPEGERGYFINPKYAKLFTGSIFLAGDDGNRYTKEDEQNRHGHVYQNGQWHVVRPNEHPHLIFDAKQLDDLKNDHDSPYSDWLTDIISAESIEELAGKINADPVILKQNVNKFNKFAENQQDEQFGRDPKTLRQFTKNGPYYAAAVDHDVLNTQGGPQRNVKAEVLDTNNEPIPNLYSAGELGGINANMYQAGGNLAECLIFGKIAGENASRDKGSNATLQLATESLGRNDIIANAKASQFEVGANQYLGYSNKGVGGQLIVRVTYANNKITKVEIVEQHESEDVAATAIAELPNQIVRQNSADVDAISGASAASRAIKDAVRDALSKIK</sequence>
<dbReference type="GO" id="GO:0010181">
    <property type="term" value="F:FMN binding"/>
    <property type="evidence" value="ECO:0007669"/>
    <property type="project" value="InterPro"/>
</dbReference>
<dbReference type="InterPro" id="IPR007329">
    <property type="entry name" value="FMN-bd"/>
</dbReference>
<dbReference type="PANTHER" id="PTHR43400:SF10">
    <property type="entry name" value="3-OXOSTEROID 1-DEHYDROGENASE"/>
    <property type="match status" value="1"/>
</dbReference>
<dbReference type="InterPro" id="IPR003953">
    <property type="entry name" value="FAD-dep_OxRdtase_2_FAD-bd"/>
</dbReference>
<evidence type="ECO:0000256" key="3">
    <source>
        <dbReference type="ARBA" id="ARBA00013137"/>
    </source>
</evidence>
<dbReference type="EC" id="1.3.99.33" evidence="3"/>
<dbReference type="EMBL" id="AYYR01000104">
    <property type="protein sequence ID" value="KRM74094.1"/>
    <property type="molecule type" value="Genomic_DNA"/>
</dbReference>
<evidence type="ECO:0000256" key="8">
    <source>
        <dbReference type="ARBA" id="ARBA00049922"/>
    </source>
</evidence>
<dbReference type="Gene3D" id="3.50.50.60">
    <property type="entry name" value="FAD/NAD(P)-binding domain"/>
    <property type="match status" value="1"/>
</dbReference>